<dbReference type="CDD" id="cd17332">
    <property type="entry name" value="MFS_MelB_like"/>
    <property type="match status" value="1"/>
</dbReference>
<evidence type="ECO:0000313" key="9">
    <source>
        <dbReference type="EMBL" id="MBL6761168.1"/>
    </source>
</evidence>
<sequence>MSVTNADDIKPSTSVRQISWLEVVSYAMPPLGGGYMFCLVTLYTMKFATDVLLIAPALMGLIYGISRFWDAISDPLVGYLSDKTKTRMGRRRPWLLGAVLPVGLFFWMLSAPPDELSSGALAIWMGVAIIGFFSAQTMFIVPHMSLGAELTDDYHERTKIFAARHAGWIAGYISALATMYFLILAEGESTQAVRTFNAEQSLYAGVFAAVCLLICIFALRERPEFMDKAPEKPWAAARDIWRNSHARLLLIVIFIENLGGAAIAILTLYTAQYVMQAPQMAPFFILAYMVFSFALTPLWTPLAKRFGKKTLWLSSMLVTAVAFGGMITLEPGMEVRLLVLAALAGAAGSCGGTINPSIKSDIIDLDEYNTGERKEGAYFAAWYFVSKSAYGVMLTVTGFAISLAGFVPNEIQSDTVIWTFKGLYAGVPFVAYIIGALLFSTFKFDEDEHKKVIAELEAARAKR</sequence>
<dbReference type="EMBL" id="JADHOK010000003">
    <property type="protein sequence ID" value="MBL6761168.1"/>
    <property type="molecule type" value="Genomic_DNA"/>
</dbReference>
<dbReference type="NCBIfam" id="TIGR00792">
    <property type="entry name" value="gph"/>
    <property type="match status" value="1"/>
</dbReference>
<feature type="transmembrane region" description="Helical" evidence="8">
    <location>
        <begin position="281"/>
        <end position="299"/>
    </location>
</feature>
<keyword evidence="4" id="KW-1003">Cell membrane</keyword>
<evidence type="ECO:0000256" key="2">
    <source>
        <dbReference type="ARBA" id="ARBA00009617"/>
    </source>
</evidence>
<evidence type="ECO:0000256" key="6">
    <source>
        <dbReference type="ARBA" id="ARBA00022989"/>
    </source>
</evidence>
<keyword evidence="6 8" id="KW-1133">Transmembrane helix</keyword>
<dbReference type="SUPFAM" id="SSF103473">
    <property type="entry name" value="MFS general substrate transporter"/>
    <property type="match status" value="1"/>
</dbReference>
<evidence type="ECO:0000256" key="4">
    <source>
        <dbReference type="ARBA" id="ARBA00022475"/>
    </source>
</evidence>
<dbReference type="InterPro" id="IPR036259">
    <property type="entry name" value="MFS_trans_sf"/>
</dbReference>
<dbReference type="InterPro" id="IPR039672">
    <property type="entry name" value="MFS_2"/>
</dbReference>
<dbReference type="GO" id="GO:0015293">
    <property type="term" value="F:symporter activity"/>
    <property type="evidence" value="ECO:0007669"/>
    <property type="project" value="InterPro"/>
</dbReference>
<feature type="transmembrane region" description="Helical" evidence="8">
    <location>
        <begin position="335"/>
        <end position="358"/>
    </location>
</feature>
<feature type="transmembrane region" description="Helical" evidence="8">
    <location>
        <begin position="93"/>
        <end position="109"/>
    </location>
</feature>
<keyword evidence="7 8" id="KW-0472">Membrane</keyword>
<proteinExistence type="inferred from homology"/>
<dbReference type="Proteomes" id="UP000785783">
    <property type="component" value="Unassembled WGS sequence"/>
</dbReference>
<feature type="transmembrane region" description="Helical" evidence="8">
    <location>
        <begin position="311"/>
        <end position="329"/>
    </location>
</feature>
<feature type="transmembrane region" description="Helical" evidence="8">
    <location>
        <begin position="162"/>
        <end position="182"/>
    </location>
</feature>
<dbReference type="PROSITE" id="PS00872">
    <property type="entry name" value="NA_GALACTOSIDE_SYMP"/>
    <property type="match status" value="1"/>
</dbReference>
<evidence type="ECO:0000256" key="1">
    <source>
        <dbReference type="ARBA" id="ARBA00004651"/>
    </source>
</evidence>
<feature type="transmembrane region" description="Helical" evidence="8">
    <location>
        <begin position="379"/>
        <end position="403"/>
    </location>
</feature>
<dbReference type="AlphaFoldDB" id="A0A937HJ21"/>
<feature type="transmembrane region" description="Helical" evidence="8">
    <location>
        <begin position="51"/>
        <end position="72"/>
    </location>
</feature>
<accession>A0A937HJ21</accession>
<reference evidence="9" key="1">
    <citation type="submission" date="2020-10" db="EMBL/GenBank/DDBJ databases">
        <title>Microbiome of the Black Sea water column analyzed by genome centric metagenomics.</title>
        <authorList>
            <person name="Cabello-Yeves P.J."/>
            <person name="Callieri C."/>
            <person name="Picazo A."/>
            <person name="Mehrshad M."/>
            <person name="Haro-Moreno J.M."/>
            <person name="Roda-Garcia J."/>
            <person name="Dzembekova N."/>
            <person name="Slabakova V."/>
            <person name="Slabakova N."/>
            <person name="Moncheva S."/>
            <person name="Rodriguez-Valera F."/>
        </authorList>
    </citation>
    <scope>NUCLEOTIDE SEQUENCE</scope>
    <source>
        <strain evidence="9">BS307-5m-G5</strain>
    </source>
</reference>
<comment type="subcellular location">
    <subcellularLocation>
        <location evidence="1">Cell membrane</location>
        <topology evidence="1">Multi-pass membrane protein</topology>
    </subcellularLocation>
</comment>
<comment type="caution">
    <text evidence="9">The sequence shown here is derived from an EMBL/GenBank/DDBJ whole genome shotgun (WGS) entry which is preliminary data.</text>
</comment>
<dbReference type="PANTHER" id="PTHR11328">
    <property type="entry name" value="MAJOR FACILITATOR SUPERFAMILY DOMAIN-CONTAINING PROTEIN"/>
    <property type="match status" value="1"/>
</dbReference>
<feature type="transmembrane region" description="Helical" evidence="8">
    <location>
        <begin position="248"/>
        <end position="269"/>
    </location>
</feature>
<comment type="similarity">
    <text evidence="2">Belongs to the sodium:galactoside symporter (TC 2.A.2) family.</text>
</comment>
<dbReference type="InterPro" id="IPR018043">
    <property type="entry name" value="Na/Gal_symport_CS"/>
</dbReference>
<dbReference type="GO" id="GO:0005886">
    <property type="term" value="C:plasma membrane"/>
    <property type="evidence" value="ECO:0007669"/>
    <property type="project" value="UniProtKB-SubCell"/>
</dbReference>
<evidence type="ECO:0000313" key="10">
    <source>
        <dbReference type="Proteomes" id="UP000785783"/>
    </source>
</evidence>
<dbReference type="Gene3D" id="1.20.1250.20">
    <property type="entry name" value="MFS general substrate transporter like domains"/>
    <property type="match status" value="2"/>
</dbReference>
<evidence type="ECO:0000256" key="5">
    <source>
        <dbReference type="ARBA" id="ARBA00022692"/>
    </source>
</evidence>
<evidence type="ECO:0000256" key="8">
    <source>
        <dbReference type="SAM" id="Phobius"/>
    </source>
</evidence>
<evidence type="ECO:0000256" key="7">
    <source>
        <dbReference type="ARBA" id="ARBA00023136"/>
    </source>
</evidence>
<dbReference type="PANTHER" id="PTHR11328:SF24">
    <property type="entry name" value="MAJOR FACILITATOR SUPERFAMILY (MFS) PROFILE DOMAIN-CONTAINING PROTEIN"/>
    <property type="match status" value="1"/>
</dbReference>
<protein>
    <submittedName>
        <fullName evidence="9">MFS transporter</fullName>
    </submittedName>
</protein>
<feature type="transmembrane region" description="Helical" evidence="8">
    <location>
        <begin position="20"/>
        <end position="45"/>
    </location>
</feature>
<feature type="transmembrane region" description="Helical" evidence="8">
    <location>
        <begin position="121"/>
        <end position="141"/>
    </location>
</feature>
<dbReference type="GO" id="GO:0006814">
    <property type="term" value="P:sodium ion transport"/>
    <property type="evidence" value="ECO:0007669"/>
    <property type="project" value="InterPro"/>
</dbReference>
<feature type="transmembrane region" description="Helical" evidence="8">
    <location>
        <begin position="202"/>
        <end position="219"/>
    </location>
</feature>
<feature type="transmembrane region" description="Helical" evidence="8">
    <location>
        <begin position="423"/>
        <end position="442"/>
    </location>
</feature>
<dbReference type="InterPro" id="IPR001927">
    <property type="entry name" value="Na/Gal_symport"/>
</dbReference>
<gene>
    <name evidence="9" type="ORF">ISQ19_00550</name>
</gene>
<organism evidence="9 10">
    <name type="scientific">PS1 clade bacterium</name>
    <dbReference type="NCBI Taxonomy" id="2175152"/>
    <lineage>
        <taxon>Bacteria</taxon>
        <taxon>Pseudomonadati</taxon>
        <taxon>Pseudomonadota</taxon>
        <taxon>Alphaproteobacteria</taxon>
        <taxon>PS1 clade</taxon>
    </lineage>
</organism>
<keyword evidence="5 8" id="KW-0812">Transmembrane</keyword>
<name>A0A937HJ21_9PROT</name>
<keyword evidence="3" id="KW-0813">Transport</keyword>
<evidence type="ECO:0000256" key="3">
    <source>
        <dbReference type="ARBA" id="ARBA00022448"/>
    </source>
</evidence>
<dbReference type="Pfam" id="PF13347">
    <property type="entry name" value="MFS_2"/>
    <property type="match status" value="1"/>
</dbReference>
<dbReference type="GO" id="GO:0008643">
    <property type="term" value="P:carbohydrate transport"/>
    <property type="evidence" value="ECO:0007669"/>
    <property type="project" value="InterPro"/>
</dbReference>